<proteinExistence type="predicted"/>
<dbReference type="AlphaFoldDB" id="A0A0F9RG42"/>
<name>A0A0F9RG42_9ZZZZ</name>
<evidence type="ECO:0000313" key="1">
    <source>
        <dbReference type="EMBL" id="KKN55460.1"/>
    </source>
</evidence>
<protein>
    <submittedName>
        <fullName evidence="1">Uncharacterized protein</fullName>
    </submittedName>
</protein>
<gene>
    <name evidence="1" type="ORF">LCGC14_0582300</name>
</gene>
<accession>A0A0F9RG42</accession>
<reference evidence="1" key="1">
    <citation type="journal article" date="2015" name="Nature">
        <title>Complex archaea that bridge the gap between prokaryotes and eukaryotes.</title>
        <authorList>
            <person name="Spang A."/>
            <person name="Saw J.H."/>
            <person name="Jorgensen S.L."/>
            <person name="Zaremba-Niedzwiedzka K."/>
            <person name="Martijn J."/>
            <person name="Lind A.E."/>
            <person name="van Eijk R."/>
            <person name="Schleper C."/>
            <person name="Guy L."/>
            <person name="Ettema T.J."/>
        </authorList>
    </citation>
    <scope>NUCLEOTIDE SEQUENCE</scope>
</reference>
<dbReference type="InterPro" id="IPR023366">
    <property type="entry name" value="ATP_synth_asu-like_sf"/>
</dbReference>
<sequence length="608" mass="66359">MAEQLGTPVKLDLAPGVYSDETPSGAMGTWKDCDLIRFKNSLCQSLGGWKKKTLTGDAILGVPRSAHDWSALDATKYLAVGTEKRLYIIQTSLVATNITPIRATASPSGPFGTNTDGDHDPNGSSAKYFTFTDPANHGCTLGDIVEFDSYTSPVGGIVVNGSFEVVEVTSSTVITLKGAEAASSTVVGGGSTGNVTYEITSGSGAAGFVLGYGTGPYGAETYGNPRTVSTFVTETRKWSLGNWGEDLIASPRGGKIYQWDKSNGVGTRAQEITEAPATNLSVIVSPENRQLIAFGAHTDTTDDSLFIRWCDNEDFTTWTSAADNNAGTKRLDSGSEIVAGIRSRIGVLVLTDTSVHVMQPISGNEIYAFREIASGISIAGPSAGVDAHGIVYFMGISNFYIYDGTLRVLPCPNWTRVYDSFNIDQSFSVFCSHSKDFNEIWWFYPSEGKFSNDRYIVYNYVEKIWYYGDMDRQTFHDYSPFFKKPFGFDAAGNLYAHEDGVDADESAMVSFIESSDMSIEEGDELMHVSRLIPDFDRIAGSVEVLLKGRKQPQREQFTKGPYIATGATSEMGVRIRARYLALRITQEGIGESFRMGSWRARMQKDGER</sequence>
<comment type="caution">
    <text evidence="1">The sequence shown here is derived from an EMBL/GenBank/DDBJ whole genome shotgun (WGS) entry which is preliminary data.</text>
</comment>
<dbReference type="Gene3D" id="2.40.30.20">
    <property type="match status" value="1"/>
</dbReference>
<dbReference type="EMBL" id="LAZR01000884">
    <property type="protein sequence ID" value="KKN55460.1"/>
    <property type="molecule type" value="Genomic_DNA"/>
</dbReference>
<organism evidence="1">
    <name type="scientific">marine sediment metagenome</name>
    <dbReference type="NCBI Taxonomy" id="412755"/>
    <lineage>
        <taxon>unclassified sequences</taxon>
        <taxon>metagenomes</taxon>
        <taxon>ecological metagenomes</taxon>
    </lineage>
</organism>